<accession>A0A7T8IWN9</accession>
<proteinExistence type="predicted"/>
<protein>
    <submittedName>
        <fullName evidence="1">Uncharacterized protein</fullName>
    </submittedName>
</protein>
<dbReference type="Proteomes" id="UP000595566">
    <property type="component" value="Segment"/>
</dbReference>
<evidence type="ECO:0000313" key="1">
    <source>
        <dbReference type="EMBL" id="QQO91845.1"/>
    </source>
</evidence>
<keyword evidence="2" id="KW-1185">Reference proteome</keyword>
<name>A0A7T8IWN9_9CAUD</name>
<gene>
    <name evidence="1" type="ORF">immuto26A_166</name>
</gene>
<sequence length="357" mass="39565">MSAYKKLNKQDAYITTYTARKSWAVSGSDYSTNNITTLTGISGSSAYYLPDNEIQSISYKRLIFQSTNQLYYSLFQNGEITTTGSFDNFLQSSYISGSRNIGSYVGVYSLPRDIIGTHIEPKSLVIVPESGVSSSYLLPSYATENSDDDYAEDFFSLYGATVTSCDPADNDYINDEGDYVLETPAEGGEYLDLPDGYSSTIVDDGEGNLYLKCSEPKIYVGNVIYPHGQIIITDEIVANYLMNYVSGTLYWKSNQPIYTHNYHCRVRESEFNHTYNPSALSSSIKTTYYNDGIVYSTTSNTSTGDLNSNVTGSYFQPYITTIGLYNDANELVAVGKMGQPVPKSANTDMTFIVKIDI</sequence>
<evidence type="ECO:0000313" key="2">
    <source>
        <dbReference type="Proteomes" id="UP000595566"/>
    </source>
</evidence>
<reference evidence="1 2" key="1">
    <citation type="submission" date="2020-12" db="EMBL/GenBank/DDBJ databases">
        <title>Dynamics of Baltic Sea phages driven by environmental changes.</title>
        <authorList>
            <person name="Hoetzinger M."/>
            <person name="Nilsson E."/>
            <person name="Holmfeldt K."/>
        </authorList>
    </citation>
    <scope>NUCLEOTIDE SEQUENCE [LARGE SCALE GENOMIC DNA]</scope>
</reference>
<organism evidence="1 2">
    <name type="scientific">Flavobacterium phage vB_FspM_immuto_2-6A</name>
    <dbReference type="NCBI Taxonomy" id="2801477"/>
    <lineage>
        <taxon>Viruses</taxon>
        <taxon>Duplodnaviria</taxon>
        <taxon>Heunggongvirae</taxon>
        <taxon>Uroviricota</taxon>
        <taxon>Caudoviricetes</taxon>
        <taxon>Immutovirus</taxon>
        <taxon>Immutovirus immuto</taxon>
    </lineage>
</organism>
<dbReference type="EMBL" id="MW353175">
    <property type="protein sequence ID" value="QQO91845.1"/>
    <property type="molecule type" value="Genomic_DNA"/>
</dbReference>